<gene>
    <name evidence="4" type="ORF">AWU67_12710</name>
</gene>
<feature type="transmembrane region" description="Helical" evidence="2">
    <location>
        <begin position="35"/>
        <end position="56"/>
    </location>
</feature>
<feature type="domain" description="Acyltransferase 3" evidence="3">
    <location>
        <begin position="10"/>
        <end position="315"/>
    </location>
</feature>
<reference evidence="5" key="2">
    <citation type="submission" date="2016-01" db="EMBL/GenBank/DDBJ databases">
        <title>First complete genome sequence of a species in the genus Microterricola, an extremophilic cold active enzyme producing strain ERGS5:02 isolated from Sikkim Himalaya.</title>
        <authorList>
            <person name="Kumar R."/>
            <person name="Singh D."/>
            <person name="Swarnkar M.K."/>
        </authorList>
    </citation>
    <scope>NUCLEOTIDE SEQUENCE [LARGE SCALE GENOMIC DNA]</scope>
    <source>
        <strain evidence="5">ERGS5:02</strain>
    </source>
</reference>
<feature type="transmembrane region" description="Helical" evidence="2">
    <location>
        <begin position="214"/>
        <end position="231"/>
    </location>
</feature>
<dbReference type="EMBL" id="CP014145">
    <property type="protein sequence ID" value="AMB59586.1"/>
    <property type="molecule type" value="Genomic_DNA"/>
</dbReference>
<dbReference type="InterPro" id="IPR050879">
    <property type="entry name" value="Acyltransferase_3"/>
</dbReference>
<proteinExistence type="predicted"/>
<feature type="transmembrane region" description="Helical" evidence="2">
    <location>
        <begin position="140"/>
        <end position="155"/>
    </location>
</feature>
<dbReference type="InterPro" id="IPR002656">
    <property type="entry name" value="Acyl_transf_3_dom"/>
</dbReference>
<dbReference type="AlphaFoldDB" id="A0A0X8E5T9"/>
<keyword evidence="5" id="KW-1185">Reference proteome</keyword>
<feature type="transmembrane region" description="Helical" evidence="2">
    <location>
        <begin position="7"/>
        <end position="29"/>
    </location>
</feature>
<keyword evidence="2" id="KW-1133">Transmembrane helix</keyword>
<feature type="transmembrane region" description="Helical" evidence="2">
    <location>
        <begin position="297"/>
        <end position="316"/>
    </location>
</feature>
<feature type="transmembrane region" description="Helical" evidence="2">
    <location>
        <begin position="76"/>
        <end position="100"/>
    </location>
</feature>
<reference evidence="4 5" key="1">
    <citation type="journal article" date="2016" name="J. Biotechnol.">
        <title>First complete genome sequence of a species in the genus Microterricola, an extremophilic cold active enzyme producing bacterial strain ERGS5:02 isolated from Sikkim Himalaya.</title>
        <authorList>
            <person name="Himanshu"/>
            <person name="Swarnkar M.K."/>
            <person name="Singh D."/>
            <person name="Kumar R."/>
        </authorList>
    </citation>
    <scope>NUCLEOTIDE SEQUENCE [LARGE SCALE GENOMIC DNA]</scope>
    <source>
        <strain evidence="4 5">ERGS5:02</strain>
    </source>
</reference>
<feature type="transmembrane region" description="Helical" evidence="2">
    <location>
        <begin position="269"/>
        <end position="291"/>
    </location>
</feature>
<dbReference type="RefSeq" id="WP_067229681.1">
    <property type="nucleotide sequence ID" value="NZ_CP014145.1"/>
</dbReference>
<dbReference type="OrthoDB" id="3404679at2"/>
<dbReference type="GO" id="GO:0016020">
    <property type="term" value="C:membrane"/>
    <property type="evidence" value="ECO:0007669"/>
    <property type="project" value="TreeGrafter"/>
</dbReference>
<dbReference type="Proteomes" id="UP000058305">
    <property type="component" value="Chromosome"/>
</dbReference>
<feature type="transmembrane region" description="Helical" evidence="2">
    <location>
        <begin position="162"/>
        <end position="182"/>
    </location>
</feature>
<evidence type="ECO:0000313" key="4">
    <source>
        <dbReference type="EMBL" id="AMB59586.1"/>
    </source>
</evidence>
<evidence type="ECO:0000313" key="5">
    <source>
        <dbReference type="Proteomes" id="UP000058305"/>
    </source>
</evidence>
<dbReference type="GO" id="GO:0016747">
    <property type="term" value="F:acyltransferase activity, transferring groups other than amino-acyl groups"/>
    <property type="evidence" value="ECO:0007669"/>
    <property type="project" value="InterPro"/>
</dbReference>
<feature type="transmembrane region" description="Helical" evidence="2">
    <location>
        <begin position="188"/>
        <end position="205"/>
    </location>
</feature>
<organism evidence="4 5">
    <name type="scientific">Microterricola viridarii</name>
    <dbReference type="NCBI Taxonomy" id="412690"/>
    <lineage>
        <taxon>Bacteria</taxon>
        <taxon>Bacillati</taxon>
        <taxon>Actinomycetota</taxon>
        <taxon>Actinomycetes</taxon>
        <taxon>Micrococcales</taxon>
        <taxon>Microbacteriaceae</taxon>
        <taxon>Microterricola</taxon>
    </lineage>
</organism>
<evidence type="ECO:0000256" key="1">
    <source>
        <dbReference type="SAM" id="MobiDB-lite"/>
    </source>
</evidence>
<dbReference type="KEGG" id="mvd:AWU67_12710"/>
<accession>A0A0X8E5T9</accession>
<feature type="transmembrane region" description="Helical" evidence="2">
    <location>
        <begin position="237"/>
        <end position="257"/>
    </location>
</feature>
<dbReference type="PANTHER" id="PTHR23028:SF53">
    <property type="entry name" value="ACYL_TRANSF_3 DOMAIN-CONTAINING PROTEIN"/>
    <property type="match status" value="1"/>
</dbReference>
<evidence type="ECO:0000256" key="2">
    <source>
        <dbReference type="SAM" id="Phobius"/>
    </source>
</evidence>
<dbReference type="Pfam" id="PF01757">
    <property type="entry name" value="Acyl_transf_3"/>
    <property type="match status" value="1"/>
</dbReference>
<keyword evidence="2" id="KW-0472">Membrane</keyword>
<dbReference type="PANTHER" id="PTHR23028">
    <property type="entry name" value="ACETYLTRANSFERASE"/>
    <property type="match status" value="1"/>
</dbReference>
<dbReference type="GO" id="GO:0009103">
    <property type="term" value="P:lipopolysaccharide biosynthetic process"/>
    <property type="evidence" value="ECO:0007669"/>
    <property type="project" value="TreeGrafter"/>
</dbReference>
<name>A0A0X8E5T9_9MICO</name>
<keyword evidence="2" id="KW-0812">Transmembrane</keyword>
<protein>
    <recommendedName>
        <fullName evidence="3">Acyltransferase 3 domain-containing protein</fullName>
    </recommendedName>
</protein>
<evidence type="ECO:0000259" key="3">
    <source>
        <dbReference type="Pfam" id="PF01757"/>
    </source>
</evidence>
<feature type="region of interest" description="Disordered" evidence="1">
    <location>
        <begin position="359"/>
        <end position="382"/>
    </location>
</feature>
<sequence>MRSKTLTYLPALDGIRGVAVLVVFFYHAFHWLGVPGWLGVDVFFVISGWLITRILIKERVKNGRINLGRFYLKRFLRLYPALLTMVAVVTFVMLGLGILVPTLLSDAVVALSYTSNIAMSYFGTYMMPFRHTWSLATEEQFYLLWPLILVALFAFKLSNRTLAILTGGLAVAGFMLKITLATVEYSPLANTSALLVGCAAAFVVADKPWQSTPLAYLGVAAMLVSIAGHMLGLVSNFAVAAVVILSTPFLIFHAASGKGPLVWCLSRPWLVYVGVVSYGIYLWHYPILFILRTSTDLSGGALGAVAVVLTGIATVLSHKFVETPFNALKDQIGTRQTARDAGPFCSDRTGPHNGVDVLDEQGAAQVPPRRDDVSLGGRHSPG</sequence>